<dbReference type="InterPro" id="IPR028098">
    <property type="entry name" value="Glyco_trans_4-like_N"/>
</dbReference>
<dbReference type="Pfam" id="PF13579">
    <property type="entry name" value="Glyco_trans_4_4"/>
    <property type="match status" value="1"/>
</dbReference>
<dbReference type="PANTHER" id="PTHR45947:SF3">
    <property type="entry name" value="SULFOQUINOVOSYL TRANSFERASE SQD2"/>
    <property type="match status" value="1"/>
</dbReference>
<dbReference type="SUPFAM" id="SSF53756">
    <property type="entry name" value="UDP-Glycosyltransferase/glycogen phosphorylase"/>
    <property type="match status" value="1"/>
</dbReference>
<sequence>MKILLLTNCYPPEIGAAANQFYELAQDLKAKGHDVVVVTRFPRHIPRELWPKNSGGWFVEEARDGVRVIRVNIPQLSRRIPLLREIEHLLNIVCLVVAAARAGRTDVMLVYSPPIVVGYAAVLIRAITGSRVVMNVQDLFPQSLIDLGLMKNRLLIGMSRFLEKLIYRLVDRITVMSESNKAIVEKTAGDPDKVTVVYNWVDTDYIKPGEKENEFRESLGLGGKFVLTFAGCIAESQDMEIIFNCARLLEGEEKLVFLLAGNGPKHAETEARWRELGLKNVVMIPIQPRDKYVKLLAASDVGLLTLNASVATPVVPSKMLSIMSAGRPVLASLPLFGDAPKFIERSGSGLVVKAGDAAAFRDAVLKLFSDRALGEKFGRQGREWVIANYSLAVCSKKYEELFAEVAGRGKK</sequence>
<dbReference type="Proteomes" id="UP000178602">
    <property type="component" value="Unassembled WGS sequence"/>
</dbReference>
<proteinExistence type="predicted"/>
<evidence type="ECO:0000313" key="3">
    <source>
        <dbReference type="EMBL" id="OGC27847.1"/>
    </source>
</evidence>
<dbReference type="EMBL" id="MEUG01000001">
    <property type="protein sequence ID" value="OGC27847.1"/>
    <property type="molecule type" value="Genomic_DNA"/>
</dbReference>
<dbReference type="InterPro" id="IPR050194">
    <property type="entry name" value="Glycosyltransferase_grp1"/>
</dbReference>
<feature type="domain" description="Glycosyl transferase family 1" evidence="1">
    <location>
        <begin position="213"/>
        <end position="384"/>
    </location>
</feature>
<dbReference type="PANTHER" id="PTHR45947">
    <property type="entry name" value="SULFOQUINOVOSYL TRANSFERASE SQD2"/>
    <property type="match status" value="1"/>
</dbReference>
<feature type="domain" description="Glycosyltransferase subfamily 4-like N-terminal" evidence="2">
    <location>
        <begin position="16"/>
        <end position="200"/>
    </location>
</feature>
<evidence type="ECO:0000259" key="2">
    <source>
        <dbReference type="Pfam" id="PF13579"/>
    </source>
</evidence>
<accession>A0A1F4T5M3</accession>
<protein>
    <recommendedName>
        <fullName evidence="5">Glycosyltransferase WbuB</fullName>
    </recommendedName>
</protein>
<dbReference type="Gene3D" id="3.40.50.2000">
    <property type="entry name" value="Glycogen Phosphorylase B"/>
    <property type="match status" value="2"/>
</dbReference>
<dbReference type="CDD" id="cd03794">
    <property type="entry name" value="GT4_WbuB-like"/>
    <property type="match status" value="1"/>
</dbReference>
<gene>
    <name evidence="3" type="ORF">A3K49_02430</name>
</gene>
<evidence type="ECO:0000259" key="1">
    <source>
        <dbReference type="Pfam" id="PF00534"/>
    </source>
</evidence>
<dbReference type="AlphaFoldDB" id="A0A1F4T5M3"/>
<organism evidence="3 4">
    <name type="scientific">candidate division WOR-1 bacterium RIFOXYC12_FULL_54_18</name>
    <dbReference type="NCBI Taxonomy" id="1802584"/>
    <lineage>
        <taxon>Bacteria</taxon>
        <taxon>Bacillati</taxon>
        <taxon>Saganbacteria</taxon>
    </lineage>
</organism>
<dbReference type="InterPro" id="IPR001296">
    <property type="entry name" value="Glyco_trans_1"/>
</dbReference>
<evidence type="ECO:0000313" key="4">
    <source>
        <dbReference type="Proteomes" id="UP000178602"/>
    </source>
</evidence>
<reference evidence="3 4" key="1">
    <citation type="journal article" date="2016" name="Nat. Commun.">
        <title>Thousands of microbial genomes shed light on interconnected biogeochemical processes in an aquifer system.</title>
        <authorList>
            <person name="Anantharaman K."/>
            <person name="Brown C.T."/>
            <person name="Hug L.A."/>
            <person name="Sharon I."/>
            <person name="Castelle C.J."/>
            <person name="Probst A.J."/>
            <person name="Thomas B.C."/>
            <person name="Singh A."/>
            <person name="Wilkins M.J."/>
            <person name="Karaoz U."/>
            <person name="Brodie E.L."/>
            <person name="Williams K.H."/>
            <person name="Hubbard S.S."/>
            <person name="Banfield J.F."/>
        </authorList>
    </citation>
    <scope>NUCLEOTIDE SEQUENCE [LARGE SCALE GENOMIC DNA]</scope>
</reference>
<dbReference type="Pfam" id="PF00534">
    <property type="entry name" value="Glycos_transf_1"/>
    <property type="match status" value="1"/>
</dbReference>
<dbReference type="GO" id="GO:0016758">
    <property type="term" value="F:hexosyltransferase activity"/>
    <property type="evidence" value="ECO:0007669"/>
    <property type="project" value="TreeGrafter"/>
</dbReference>
<name>A0A1F4T5M3_UNCSA</name>
<comment type="caution">
    <text evidence="3">The sequence shown here is derived from an EMBL/GenBank/DDBJ whole genome shotgun (WGS) entry which is preliminary data.</text>
</comment>
<evidence type="ECO:0008006" key="5">
    <source>
        <dbReference type="Google" id="ProtNLM"/>
    </source>
</evidence>